<evidence type="ECO:0000256" key="1">
    <source>
        <dbReference type="ARBA" id="ARBA00001954"/>
    </source>
</evidence>
<reference evidence="8" key="1">
    <citation type="submission" date="2013-11" db="EMBL/GenBank/DDBJ databases">
        <title>Genome sequence of the fusiform rust pathogen reveals effectors for host alternation and coevolution with pine.</title>
        <authorList>
            <consortium name="DOE Joint Genome Institute"/>
            <person name="Smith K."/>
            <person name="Pendleton A."/>
            <person name="Kubisiak T."/>
            <person name="Anderson C."/>
            <person name="Salamov A."/>
            <person name="Aerts A."/>
            <person name="Riley R."/>
            <person name="Clum A."/>
            <person name="Lindquist E."/>
            <person name="Ence D."/>
            <person name="Campbell M."/>
            <person name="Kronenberg Z."/>
            <person name="Feau N."/>
            <person name="Dhillon B."/>
            <person name="Hamelin R."/>
            <person name="Burleigh J."/>
            <person name="Smith J."/>
            <person name="Yandell M."/>
            <person name="Nelson C."/>
            <person name="Grigoriev I."/>
            <person name="Davis J."/>
        </authorList>
    </citation>
    <scope>NUCLEOTIDE SEQUENCE</scope>
    <source>
        <strain evidence="8">G11</strain>
    </source>
</reference>
<evidence type="ECO:0000256" key="5">
    <source>
        <dbReference type="ARBA" id="ARBA00023002"/>
    </source>
</evidence>
<dbReference type="AlphaFoldDB" id="A0A9P6T7Y4"/>
<evidence type="ECO:0000259" key="7">
    <source>
        <dbReference type="Pfam" id="PF02668"/>
    </source>
</evidence>
<dbReference type="EMBL" id="MU167411">
    <property type="protein sequence ID" value="KAG0140933.1"/>
    <property type="molecule type" value="Genomic_DNA"/>
</dbReference>
<accession>A0A9P6T7Y4</accession>
<dbReference type="Gene3D" id="3.60.130.10">
    <property type="entry name" value="Clavaminate synthase-like"/>
    <property type="match status" value="1"/>
</dbReference>
<evidence type="ECO:0000313" key="8">
    <source>
        <dbReference type="EMBL" id="KAG0140933.1"/>
    </source>
</evidence>
<dbReference type="GO" id="GO:0005739">
    <property type="term" value="C:mitochondrion"/>
    <property type="evidence" value="ECO:0007669"/>
    <property type="project" value="TreeGrafter"/>
</dbReference>
<dbReference type="GO" id="GO:0045329">
    <property type="term" value="P:carnitine biosynthetic process"/>
    <property type="evidence" value="ECO:0007669"/>
    <property type="project" value="TreeGrafter"/>
</dbReference>
<organism evidence="8 9">
    <name type="scientific">Cronartium quercuum f. sp. fusiforme G11</name>
    <dbReference type="NCBI Taxonomy" id="708437"/>
    <lineage>
        <taxon>Eukaryota</taxon>
        <taxon>Fungi</taxon>
        <taxon>Dikarya</taxon>
        <taxon>Basidiomycota</taxon>
        <taxon>Pucciniomycotina</taxon>
        <taxon>Pucciniomycetes</taxon>
        <taxon>Pucciniales</taxon>
        <taxon>Coleosporiaceae</taxon>
        <taxon>Cronartium</taxon>
    </lineage>
</organism>
<name>A0A9P6T7Y4_9BASI</name>
<keyword evidence="9" id="KW-1185">Reference proteome</keyword>
<dbReference type="InterPro" id="IPR050411">
    <property type="entry name" value="AlphaKG_dependent_hydroxylases"/>
</dbReference>
<dbReference type="InterPro" id="IPR042098">
    <property type="entry name" value="TauD-like_sf"/>
</dbReference>
<proteinExistence type="inferred from homology"/>
<evidence type="ECO:0000256" key="3">
    <source>
        <dbReference type="ARBA" id="ARBA00022723"/>
    </source>
</evidence>
<dbReference type="InterPro" id="IPR003819">
    <property type="entry name" value="TauD/TfdA-like"/>
</dbReference>
<keyword evidence="5" id="KW-0560">Oxidoreductase</keyword>
<comment type="caution">
    <text evidence="8">The sequence shown here is derived from an EMBL/GenBank/DDBJ whole genome shotgun (WGS) entry which is preliminary data.</text>
</comment>
<dbReference type="GO" id="GO:0051213">
    <property type="term" value="F:dioxygenase activity"/>
    <property type="evidence" value="ECO:0007669"/>
    <property type="project" value="UniProtKB-KW"/>
</dbReference>
<protein>
    <recommendedName>
        <fullName evidence="7">TauD/TfdA-like domain-containing protein</fullName>
    </recommendedName>
</protein>
<dbReference type="OrthoDB" id="406634at2759"/>
<dbReference type="Gene3D" id="3.30.2020.30">
    <property type="match status" value="1"/>
</dbReference>
<dbReference type="PANTHER" id="PTHR10696:SF25">
    <property type="entry name" value="OXIDOREDUCTASE AIM17-RELATED"/>
    <property type="match status" value="1"/>
</dbReference>
<evidence type="ECO:0000313" key="9">
    <source>
        <dbReference type="Proteomes" id="UP000886653"/>
    </source>
</evidence>
<comment type="similarity">
    <text evidence="2">Belongs to the gamma-BBH/TMLD family.</text>
</comment>
<evidence type="ECO:0000256" key="4">
    <source>
        <dbReference type="ARBA" id="ARBA00022964"/>
    </source>
</evidence>
<dbReference type="PANTHER" id="PTHR10696">
    <property type="entry name" value="GAMMA-BUTYROBETAINE HYDROXYLASE-RELATED"/>
    <property type="match status" value="1"/>
</dbReference>
<comment type="cofactor">
    <cofactor evidence="1">
        <name>Fe(2+)</name>
        <dbReference type="ChEBI" id="CHEBI:29033"/>
    </cofactor>
</comment>
<keyword evidence="6" id="KW-0408">Iron</keyword>
<dbReference type="SUPFAM" id="SSF51197">
    <property type="entry name" value="Clavaminate synthase-like"/>
    <property type="match status" value="1"/>
</dbReference>
<evidence type="ECO:0000256" key="6">
    <source>
        <dbReference type="ARBA" id="ARBA00023004"/>
    </source>
</evidence>
<sequence length="543" mass="64472">MQFYRQVKVINHHLSSNVNTRIYADLLLHKSLRISYLNLNQNHLSTFQHFNKKSKSDQQIIYSILNNPVSNKCNQKKNIQIEEIIDPKLIHQISIQHDLKEKLLIINSKKFNINNLKFSYLWLRDSCESDSSIDKFTKQKLFKSSDIPLNIYPIKSELLLNDQIELRLTWSHHLLSNQTKKDEPDISLFKLSFLLNHSNITNYQNHQNKQNLLDPKLWIDYQKEEEEEEEGNRIVKLKNQDELFINFNQLINNHDKQKNRYEILKQLNQDGIIFFNDLKDVNHENQTSINYLNQLIEYLGLDTRSTFYGNYWDVKFEGKDAKNVANTNLPLDLHMDLLHFQNPPRFQFLYCLKNQVKGGKSSFVDGYSTLKALFFKNPKHFKILNENLISFKYKNANHFTFYQHPTIELKTNIKFKDLTNHNLIQSINSLNYSPPFQSNFGYNLDNSRNDDHIRNQIDLFNALTTFDQLLHQPKYSFELLLEPGQCVAFDNRRILHARTAFENDDHDLNSLGVKRWLRGCYVDGDSVWDRIRFLSESFEEKEI</sequence>
<evidence type="ECO:0000256" key="2">
    <source>
        <dbReference type="ARBA" id="ARBA00008654"/>
    </source>
</evidence>
<dbReference type="Proteomes" id="UP000886653">
    <property type="component" value="Unassembled WGS sequence"/>
</dbReference>
<keyword evidence="4" id="KW-0223">Dioxygenase</keyword>
<keyword evidence="3" id="KW-0479">Metal-binding</keyword>
<dbReference type="Pfam" id="PF02668">
    <property type="entry name" value="TauD"/>
    <property type="match status" value="1"/>
</dbReference>
<dbReference type="GO" id="GO:0046872">
    <property type="term" value="F:metal ion binding"/>
    <property type="evidence" value="ECO:0007669"/>
    <property type="project" value="UniProtKB-KW"/>
</dbReference>
<gene>
    <name evidence="8" type="ORF">CROQUDRAFT_52502</name>
</gene>
<dbReference type="InterPro" id="IPR038492">
    <property type="entry name" value="GBBH-like_N_sf"/>
</dbReference>
<feature type="domain" description="TauD/TfdA-like" evidence="7">
    <location>
        <begin position="257"/>
        <end position="521"/>
    </location>
</feature>